<accession>A0A9N9GPE3</accession>
<keyword evidence="2" id="KW-1185">Reference proteome</keyword>
<organism evidence="1 2">
    <name type="scientific">Paraglomus occultum</name>
    <dbReference type="NCBI Taxonomy" id="144539"/>
    <lineage>
        <taxon>Eukaryota</taxon>
        <taxon>Fungi</taxon>
        <taxon>Fungi incertae sedis</taxon>
        <taxon>Mucoromycota</taxon>
        <taxon>Glomeromycotina</taxon>
        <taxon>Glomeromycetes</taxon>
        <taxon>Paraglomerales</taxon>
        <taxon>Paraglomeraceae</taxon>
        <taxon>Paraglomus</taxon>
    </lineage>
</organism>
<evidence type="ECO:0000313" key="1">
    <source>
        <dbReference type="EMBL" id="CAG8616304.1"/>
    </source>
</evidence>
<dbReference type="Proteomes" id="UP000789572">
    <property type="component" value="Unassembled WGS sequence"/>
</dbReference>
<dbReference type="Gene3D" id="3.30.1380.20">
    <property type="entry name" value="Trafficking protein particle complex subunit 3"/>
    <property type="match status" value="1"/>
</dbReference>
<proteinExistence type="predicted"/>
<dbReference type="OrthoDB" id="10262857at2759"/>
<dbReference type="AlphaFoldDB" id="A0A9N9GPE3"/>
<sequence>VQMQVEATFVSDVLRGDEQTEMRIKLLRRLEEEVPAGED</sequence>
<feature type="non-terminal residue" evidence="1">
    <location>
        <position position="1"/>
    </location>
</feature>
<protein>
    <submittedName>
        <fullName evidence="1">6385_t:CDS:1</fullName>
    </submittedName>
</protein>
<evidence type="ECO:0000313" key="2">
    <source>
        <dbReference type="Proteomes" id="UP000789572"/>
    </source>
</evidence>
<gene>
    <name evidence="1" type="ORF">POCULU_LOCUS8201</name>
</gene>
<reference evidence="1" key="1">
    <citation type="submission" date="2021-06" db="EMBL/GenBank/DDBJ databases">
        <authorList>
            <person name="Kallberg Y."/>
            <person name="Tangrot J."/>
            <person name="Rosling A."/>
        </authorList>
    </citation>
    <scope>NUCLEOTIDE SEQUENCE</scope>
    <source>
        <strain evidence="1">IA702</strain>
    </source>
</reference>
<comment type="caution">
    <text evidence="1">The sequence shown here is derived from an EMBL/GenBank/DDBJ whole genome shotgun (WGS) entry which is preliminary data.</text>
</comment>
<name>A0A9N9GPE3_9GLOM</name>
<dbReference type="EMBL" id="CAJVPJ010002229">
    <property type="protein sequence ID" value="CAG8616304.1"/>
    <property type="molecule type" value="Genomic_DNA"/>
</dbReference>